<dbReference type="InterPro" id="IPR036477">
    <property type="entry name" value="Formyl_transf_N_sf"/>
</dbReference>
<comment type="similarity">
    <text evidence="4">Belongs to the GART family.</text>
</comment>
<dbReference type="Gene3D" id="3.40.50.170">
    <property type="entry name" value="Formyl transferase, N-terminal domain"/>
    <property type="match status" value="1"/>
</dbReference>
<feature type="binding site" evidence="4">
    <location>
        <begin position="22"/>
        <end position="24"/>
    </location>
    <ligand>
        <name>N(1)-(5-phospho-beta-D-ribosyl)glycinamide</name>
        <dbReference type="ChEBI" id="CHEBI:143788"/>
    </ligand>
</feature>
<feature type="binding site" evidence="4">
    <location>
        <position position="75"/>
    </location>
    <ligand>
        <name>(6R)-10-formyltetrahydrofolate</name>
        <dbReference type="ChEBI" id="CHEBI:195366"/>
    </ligand>
</feature>
<protein>
    <recommendedName>
        <fullName evidence="4">Phosphoribosylglycinamide formyltransferase</fullName>
        <ecNumber evidence="4">2.1.2.2</ecNumber>
    </recommendedName>
    <alternativeName>
        <fullName evidence="4">5'-phosphoribosylglycinamide transformylase</fullName>
    </alternativeName>
    <alternativeName>
        <fullName evidence="4">GAR transformylase</fullName>
        <shortName evidence="4">GART</shortName>
    </alternativeName>
</protein>
<feature type="site" description="Raises pKa of active site His" evidence="4">
    <location>
        <position position="155"/>
    </location>
</feature>
<dbReference type="InterPro" id="IPR004607">
    <property type="entry name" value="GART"/>
</dbReference>
<name>A0ABP8HHN2_9BURK</name>
<keyword evidence="3 4" id="KW-0658">Purine biosynthesis</keyword>
<dbReference type="EC" id="2.1.2.2" evidence="4"/>
<feature type="binding site" evidence="4">
    <location>
        <begin position="100"/>
        <end position="103"/>
    </location>
    <ligand>
        <name>(6R)-10-formyltetrahydrofolate</name>
        <dbReference type="ChEBI" id="CHEBI:195366"/>
    </ligand>
</feature>
<evidence type="ECO:0000256" key="2">
    <source>
        <dbReference type="ARBA" id="ARBA00022679"/>
    </source>
</evidence>
<dbReference type="NCBIfam" id="TIGR00639">
    <property type="entry name" value="PurN"/>
    <property type="match status" value="1"/>
</dbReference>
<dbReference type="RefSeq" id="WP_345251436.1">
    <property type="nucleotide sequence ID" value="NZ_BAABFO010000022.1"/>
</dbReference>
<keyword evidence="7" id="KW-1185">Reference proteome</keyword>
<feature type="binding site" evidence="4">
    <location>
        <position position="117"/>
    </location>
    <ligand>
        <name>(6R)-10-formyltetrahydrofolate</name>
        <dbReference type="ChEBI" id="CHEBI:195366"/>
    </ligand>
</feature>
<dbReference type="EMBL" id="BAABFO010000022">
    <property type="protein sequence ID" value="GAA4339461.1"/>
    <property type="molecule type" value="Genomic_DNA"/>
</dbReference>
<dbReference type="Proteomes" id="UP001501671">
    <property type="component" value="Unassembled WGS sequence"/>
</dbReference>
<evidence type="ECO:0000259" key="5">
    <source>
        <dbReference type="Pfam" id="PF00551"/>
    </source>
</evidence>
<comment type="function">
    <text evidence="4">Catalyzes the transfer of a formyl group from 10-formyltetrahydrofolate to 5-phospho-ribosyl-glycinamide (GAR), producing 5-phospho-ribosyl-N-formylglycinamide (FGAR) and tetrahydrofolate.</text>
</comment>
<dbReference type="PANTHER" id="PTHR43369:SF2">
    <property type="entry name" value="PHOSPHORIBOSYLGLYCINAMIDE FORMYLTRANSFERASE"/>
    <property type="match status" value="1"/>
</dbReference>
<dbReference type="InterPro" id="IPR002376">
    <property type="entry name" value="Formyl_transf_N"/>
</dbReference>
<gene>
    <name evidence="4 6" type="primary">purN</name>
    <name evidence="6" type="ORF">GCM10023144_37740</name>
</gene>
<comment type="pathway">
    <text evidence="1 4">Purine metabolism; IMP biosynthesis via de novo pathway; N(2)-formyl-N(1)-(5-phospho-D-ribosyl)glycinamide from N(1)-(5-phospho-D-ribosyl)glycinamide (10-formyl THF route): step 1/1.</text>
</comment>
<dbReference type="PANTHER" id="PTHR43369">
    <property type="entry name" value="PHOSPHORIBOSYLGLYCINAMIDE FORMYLTRANSFERASE"/>
    <property type="match status" value="1"/>
</dbReference>
<dbReference type="Pfam" id="PF00551">
    <property type="entry name" value="Formyl_trans_N"/>
    <property type="match status" value="1"/>
</dbReference>
<evidence type="ECO:0000256" key="1">
    <source>
        <dbReference type="ARBA" id="ARBA00005054"/>
    </source>
</evidence>
<evidence type="ECO:0000256" key="3">
    <source>
        <dbReference type="ARBA" id="ARBA00022755"/>
    </source>
</evidence>
<evidence type="ECO:0000313" key="7">
    <source>
        <dbReference type="Proteomes" id="UP001501671"/>
    </source>
</evidence>
<organism evidence="6 7">
    <name type="scientific">Pigmentiphaga soli</name>
    <dbReference type="NCBI Taxonomy" id="1007095"/>
    <lineage>
        <taxon>Bacteria</taxon>
        <taxon>Pseudomonadati</taxon>
        <taxon>Pseudomonadota</taxon>
        <taxon>Betaproteobacteria</taxon>
        <taxon>Burkholderiales</taxon>
        <taxon>Alcaligenaceae</taxon>
        <taxon>Pigmentiphaga</taxon>
    </lineage>
</organism>
<evidence type="ECO:0000313" key="6">
    <source>
        <dbReference type="EMBL" id="GAA4339461.1"/>
    </source>
</evidence>
<feature type="domain" description="Formyl transferase N-terminal" evidence="5">
    <location>
        <begin position="13"/>
        <end position="192"/>
    </location>
</feature>
<dbReference type="HAMAP" id="MF_01930">
    <property type="entry name" value="PurN"/>
    <property type="match status" value="1"/>
</dbReference>
<dbReference type="CDD" id="cd08645">
    <property type="entry name" value="FMT_core_GART"/>
    <property type="match status" value="1"/>
</dbReference>
<proteinExistence type="inferred from homology"/>
<accession>A0ABP8HHN2</accession>
<feature type="active site" description="Proton donor" evidence="4">
    <location>
        <position position="119"/>
    </location>
</feature>
<comment type="catalytic activity">
    <reaction evidence="4">
        <text>N(1)-(5-phospho-beta-D-ribosyl)glycinamide + (6R)-10-formyltetrahydrofolate = N(2)-formyl-N(1)-(5-phospho-beta-D-ribosyl)glycinamide + (6S)-5,6,7,8-tetrahydrofolate + H(+)</text>
        <dbReference type="Rhea" id="RHEA:15053"/>
        <dbReference type="ChEBI" id="CHEBI:15378"/>
        <dbReference type="ChEBI" id="CHEBI:57453"/>
        <dbReference type="ChEBI" id="CHEBI:143788"/>
        <dbReference type="ChEBI" id="CHEBI:147286"/>
        <dbReference type="ChEBI" id="CHEBI:195366"/>
        <dbReference type="EC" id="2.1.2.2"/>
    </reaction>
</comment>
<sequence length="234" mass="24929">MTISPFPSARPCRLVVLISGRGSNLQSIAEACRTRGWPAEIRAVIANRPQAAGLQWAAGHGIPTRVVSHRDHADRAAFDAALAREIDAFEPDYVLLAGFMRILTDGFVGHYAGRLVNIHPSLLPLFPGLETHKQALEAGVQVHGCTVHFVTPRLDHGPIIAQGVVPVLAGDTEAALAERVLTVEHRVYPLVVRWLAEGRVRLDGDRVQVEGCPQRTIGVEPPAGPAVAAGGAAA</sequence>
<evidence type="ECO:0000256" key="4">
    <source>
        <dbReference type="HAMAP-Rule" id="MF_01930"/>
    </source>
</evidence>
<reference evidence="7" key="1">
    <citation type="journal article" date="2019" name="Int. J. Syst. Evol. Microbiol.">
        <title>The Global Catalogue of Microorganisms (GCM) 10K type strain sequencing project: providing services to taxonomists for standard genome sequencing and annotation.</title>
        <authorList>
            <consortium name="The Broad Institute Genomics Platform"/>
            <consortium name="The Broad Institute Genome Sequencing Center for Infectious Disease"/>
            <person name="Wu L."/>
            <person name="Ma J."/>
        </authorList>
    </citation>
    <scope>NUCLEOTIDE SEQUENCE [LARGE SCALE GENOMIC DNA]</scope>
    <source>
        <strain evidence="7">JCM 17666</strain>
    </source>
</reference>
<comment type="caution">
    <text evidence="6">The sequence shown here is derived from an EMBL/GenBank/DDBJ whole genome shotgun (WGS) entry which is preliminary data.</text>
</comment>
<dbReference type="SUPFAM" id="SSF53328">
    <property type="entry name" value="Formyltransferase"/>
    <property type="match status" value="1"/>
</dbReference>
<keyword evidence="2 4" id="KW-0808">Transferase</keyword>